<feature type="signal peptide" evidence="2">
    <location>
        <begin position="1"/>
        <end position="23"/>
    </location>
</feature>
<feature type="compositionally biased region" description="Polar residues" evidence="1">
    <location>
        <begin position="352"/>
        <end position="370"/>
    </location>
</feature>
<dbReference type="RefSeq" id="WP_144894299.1">
    <property type="nucleotide sequence ID" value="NZ_VLKO01000017.1"/>
</dbReference>
<accession>A0ABY3FJJ2</accession>
<evidence type="ECO:0000256" key="1">
    <source>
        <dbReference type="SAM" id="MobiDB-lite"/>
    </source>
</evidence>
<dbReference type="EMBL" id="VLKO01000017">
    <property type="protein sequence ID" value="TWH99090.1"/>
    <property type="molecule type" value="Genomic_DNA"/>
</dbReference>
<organism evidence="3 4">
    <name type="scientific">Flavobacterium tiangeerense</name>
    <dbReference type="NCBI Taxonomy" id="459471"/>
    <lineage>
        <taxon>Bacteria</taxon>
        <taxon>Pseudomonadati</taxon>
        <taxon>Bacteroidota</taxon>
        <taxon>Flavobacteriia</taxon>
        <taxon>Flavobacteriales</taxon>
        <taxon>Flavobacteriaceae</taxon>
        <taxon>Flavobacterium</taxon>
    </lineage>
</organism>
<feature type="region of interest" description="Disordered" evidence="1">
    <location>
        <begin position="352"/>
        <end position="371"/>
    </location>
</feature>
<name>A0ABY3FJJ2_9FLAO</name>
<protein>
    <recommendedName>
        <fullName evidence="5">Lipoprotein</fullName>
    </recommendedName>
</protein>
<dbReference type="Proteomes" id="UP000317519">
    <property type="component" value="Unassembled WGS sequence"/>
</dbReference>
<comment type="caution">
    <text evidence="3">The sequence shown here is derived from an EMBL/GenBank/DDBJ whole genome shotgun (WGS) entry which is preliminary data.</text>
</comment>
<reference evidence="3 4" key="1">
    <citation type="journal article" date="2015" name="Stand. Genomic Sci.">
        <title>Genomic Encyclopedia of Bacterial and Archaeal Type Strains, Phase III: the genomes of soil and plant-associated and newly described type strains.</title>
        <authorList>
            <person name="Whitman W.B."/>
            <person name="Woyke T."/>
            <person name="Klenk H.P."/>
            <person name="Zhou Y."/>
            <person name="Lilburn T.G."/>
            <person name="Beck B.J."/>
            <person name="De Vos P."/>
            <person name="Vandamme P."/>
            <person name="Eisen J.A."/>
            <person name="Garrity G."/>
            <person name="Hugenholtz P."/>
            <person name="Kyrpides N.C."/>
        </authorList>
    </citation>
    <scope>NUCLEOTIDE SEQUENCE [LARGE SCALE GENOMIC DNA]</scope>
    <source>
        <strain evidence="3 4">CGMCC 1.6847</strain>
    </source>
</reference>
<evidence type="ECO:0000313" key="4">
    <source>
        <dbReference type="Proteomes" id="UP000317519"/>
    </source>
</evidence>
<evidence type="ECO:0008006" key="5">
    <source>
        <dbReference type="Google" id="ProtNLM"/>
    </source>
</evidence>
<gene>
    <name evidence="3" type="ORF">IQ05_03184</name>
</gene>
<keyword evidence="2" id="KW-0732">Signal</keyword>
<feature type="chain" id="PRO_5045660671" description="Lipoprotein" evidence="2">
    <location>
        <begin position="24"/>
        <end position="511"/>
    </location>
</feature>
<proteinExistence type="predicted"/>
<evidence type="ECO:0000313" key="3">
    <source>
        <dbReference type="EMBL" id="TWH99090.1"/>
    </source>
</evidence>
<dbReference type="PROSITE" id="PS51257">
    <property type="entry name" value="PROKAR_LIPOPROTEIN"/>
    <property type="match status" value="1"/>
</dbReference>
<sequence length="511" mass="55387">MKKTITKLSVVALLGLTIFIACKTQEKTEASSYLPINVLPSCVVTPSEFKTWFVGGNPTENGAVEPANSVTFGHADNCDFYRWSEQMFLWITSPSSGIYGQSKTVFESPVFFTVSPEFGANERKLIPHKPGVLLNALPSLEKSIGVDSEEGQATGDALMSKDGALLYYITMVNDVYAQFIAAVNAGKMKGKQFPTTQAELNTIIAYAKTKNIVLPDAKALAIELKTSWVDASTVKDLSNYITIDALVPTYIKTSKKWTIIPNKTQKIKLALLGVHIVGSTAGHPEMVWSTFEHKNNAPNLSYSYLDTAMKQQKIAADTKGLWVLNSAPADTTNINISHMKFKNDTISAQWTTKPLPPANNTISPSNTTRTKPWGVANKGVPNPENATAAASNSQIISINNSVLSQLVGNDIRKNYLFIGSTWTDGGAAPNGQSYSATNTTSGVAIGTSQLANSTMETYDQSTAYNPNGSCFSCHHDYKSPTPTLDPNFLSHVYADIRRGDSISGKKVKLIQ</sequence>
<keyword evidence="4" id="KW-1185">Reference proteome</keyword>
<evidence type="ECO:0000256" key="2">
    <source>
        <dbReference type="SAM" id="SignalP"/>
    </source>
</evidence>